<name>A0A3B0RPE9_9ZZZZ</name>
<accession>A0A3B0RPE9</accession>
<keyword evidence="1" id="KW-0472">Membrane</keyword>
<organism evidence="2">
    <name type="scientific">hydrothermal vent metagenome</name>
    <dbReference type="NCBI Taxonomy" id="652676"/>
    <lineage>
        <taxon>unclassified sequences</taxon>
        <taxon>metagenomes</taxon>
        <taxon>ecological metagenomes</taxon>
    </lineage>
</organism>
<dbReference type="AlphaFoldDB" id="A0A3B0RPE9"/>
<evidence type="ECO:0000313" key="2">
    <source>
        <dbReference type="EMBL" id="VAV93759.1"/>
    </source>
</evidence>
<dbReference type="EMBL" id="UOEC01000112">
    <property type="protein sequence ID" value="VAV93759.1"/>
    <property type="molecule type" value="Genomic_DNA"/>
</dbReference>
<feature type="transmembrane region" description="Helical" evidence="1">
    <location>
        <begin position="62"/>
        <end position="91"/>
    </location>
</feature>
<dbReference type="InterPro" id="IPR044020">
    <property type="entry name" value="DUF5676"/>
</dbReference>
<protein>
    <submittedName>
        <fullName evidence="2">Uncharacterized protein</fullName>
    </submittedName>
</protein>
<evidence type="ECO:0000256" key="1">
    <source>
        <dbReference type="SAM" id="Phobius"/>
    </source>
</evidence>
<gene>
    <name evidence="2" type="ORF">MNBD_ALPHA08-1265</name>
</gene>
<keyword evidence="1" id="KW-1133">Transmembrane helix</keyword>
<keyword evidence="1" id="KW-0812">Transmembrane</keyword>
<dbReference type="Pfam" id="PF18926">
    <property type="entry name" value="DUF5676"/>
    <property type="match status" value="1"/>
</dbReference>
<proteinExistence type="predicted"/>
<reference evidence="2" key="1">
    <citation type="submission" date="2018-06" db="EMBL/GenBank/DDBJ databases">
        <authorList>
            <person name="Zhirakovskaya E."/>
        </authorList>
    </citation>
    <scope>NUCLEOTIDE SEQUENCE</scope>
</reference>
<feature type="transmembrane region" description="Helical" evidence="1">
    <location>
        <begin position="17"/>
        <end position="42"/>
    </location>
</feature>
<sequence length="97" mass="10856">MTSNTNTFQRKTSPVSVYALGMSLGLFLLISFALCVAFGLLFPSATMYQSWLPLLPGVSWMSWPSFFLGLVETFAYGWFVAILFVPLFNYFSARTAT</sequence>